<feature type="domain" description="Polymerase nucleotidyl transferase" evidence="5">
    <location>
        <begin position="30"/>
        <end position="97"/>
    </location>
</feature>
<dbReference type="GO" id="GO:0046677">
    <property type="term" value="P:response to antibiotic"/>
    <property type="evidence" value="ECO:0007669"/>
    <property type="project" value="UniProtKB-KW"/>
</dbReference>
<keyword evidence="2 4" id="KW-0046">Antibiotic resistance</keyword>
<evidence type="ECO:0000256" key="4">
    <source>
        <dbReference type="PIRNR" id="PIRNR000819"/>
    </source>
</evidence>
<evidence type="ECO:0000256" key="3">
    <source>
        <dbReference type="ARBA" id="ARBA00047831"/>
    </source>
</evidence>
<evidence type="ECO:0000259" key="5">
    <source>
        <dbReference type="Pfam" id="PF01909"/>
    </source>
</evidence>
<proteinExistence type="predicted"/>
<accession>A0A7W8CV32</accession>
<reference evidence="7 8" key="1">
    <citation type="submission" date="2020-08" db="EMBL/GenBank/DDBJ databases">
        <title>Genomic Encyclopedia of Type Strains, Phase IV (KMG-IV): sequencing the most valuable type-strain genomes for metagenomic binning, comparative biology and taxonomic classification.</title>
        <authorList>
            <person name="Goeker M."/>
        </authorList>
    </citation>
    <scope>NUCLEOTIDE SEQUENCE [LARGE SCALE GENOMIC DNA]</scope>
    <source>
        <strain evidence="7 8">DSM 15895</strain>
    </source>
</reference>
<feature type="domain" description="Adenylyltransferase AadA C-terminal" evidence="6">
    <location>
        <begin position="160"/>
        <end position="256"/>
    </location>
</feature>
<dbReference type="GO" id="GO:0005524">
    <property type="term" value="F:ATP binding"/>
    <property type="evidence" value="ECO:0007669"/>
    <property type="project" value="UniProtKB-KW"/>
</dbReference>
<dbReference type="CDD" id="cd05403">
    <property type="entry name" value="NT_KNTase_like"/>
    <property type="match status" value="1"/>
</dbReference>
<keyword evidence="4 7" id="KW-0548">Nucleotidyltransferase</keyword>
<evidence type="ECO:0000313" key="8">
    <source>
        <dbReference type="Proteomes" id="UP000525923"/>
    </source>
</evidence>
<evidence type="ECO:0000259" key="6">
    <source>
        <dbReference type="Pfam" id="PF13427"/>
    </source>
</evidence>
<evidence type="ECO:0000313" key="7">
    <source>
        <dbReference type="EMBL" id="MBB5180949.1"/>
    </source>
</evidence>
<dbReference type="Proteomes" id="UP000525923">
    <property type="component" value="Unassembled WGS sequence"/>
</dbReference>
<organism evidence="7 8">
    <name type="scientific">Planococcus koreensis</name>
    <dbReference type="NCBI Taxonomy" id="112331"/>
    <lineage>
        <taxon>Bacteria</taxon>
        <taxon>Bacillati</taxon>
        <taxon>Bacillota</taxon>
        <taxon>Bacilli</taxon>
        <taxon>Bacillales</taxon>
        <taxon>Caryophanaceae</taxon>
        <taxon>Planococcus</taxon>
    </lineage>
</organism>
<evidence type="ECO:0000256" key="2">
    <source>
        <dbReference type="ARBA" id="ARBA00023251"/>
    </source>
</evidence>
<dbReference type="InterPro" id="IPR024172">
    <property type="entry name" value="AadA/Aad9"/>
</dbReference>
<dbReference type="SUPFAM" id="SSF81301">
    <property type="entry name" value="Nucleotidyltransferase"/>
    <property type="match status" value="1"/>
</dbReference>
<dbReference type="RefSeq" id="WP_241666103.1">
    <property type="nucleotide sequence ID" value="NZ_JACHHE010000006.1"/>
</dbReference>
<dbReference type="InterPro" id="IPR043519">
    <property type="entry name" value="NT_sf"/>
</dbReference>
<dbReference type="EMBL" id="JACHHE010000006">
    <property type="protein sequence ID" value="MBB5180949.1"/>
    <property type="molecule type" value="Genomic_DNA"/>
</dbReference>
<gene>
    <name evidence="7" type="ORF">HNQ44_002394</name>
</gene>
<dbReference type="Gene3D" id="3.30.460.10">
    <property type="entry name" value="Beta Polymerase, domain 2"/>
    <property type="match status" value="1"/>
</dbReference>
<dbReference type="InterPro" id="IPR002934">
    <property type="entry name" value="Polymerase_NTP_transf_dom"/>
</dbReference>
<keyword evidence="4" id="KW-0547">Nucleotide-binding</keyword>
<comment type="catalytic activity">
    <reaction evidence="3 4">
        <text>spectinomycin + ATP = 9-O-adenylylspectinomycin + diphosphate</text>
        <dbReference type="Rhea" id="RHEA:63228"/>
        <dbReference type="ChEBI" id="CHEBI:30616"/>
        <dbReference type="ChEBI" id="CHEBI:33019"/>
        <dbReference type="ChEBI" id="CHEBI:146260"/>
        <dbReference type="ChEBI" id="CHEBI:146261"/>
    </reaction>
</comment>
<evidence type="ECO:0000256" key="1">
    <source>
        <dbReference type="ARBA" id="ARBA00022679"/>
    </source>
</evidence>
<dbReference type="Pfam" id="PF13427">
    <property type="entry name" value="AadA_C"/>
    <property type="match status" value="1"/>
</dbReference>
<name>A0A7W8CV32_9BACL</name>
<dbReference type="AlphaFoldDB" id="A0A7W8CV32"/>
<keyword evidence="1 4" id="KW-0808">Transferase</keyword>
<sequence>MNFTEMDNSSKLDGFLSEVIGKTTNIVEEGIVGVYVHGSLAMGGFNPGRSDIDLLIITEQRLALKTQRQLAKLFLAHSKKPFPIEISFLNRSQLRNWEHPTPYDFHFSEYWRERYEEELEKGTSIYFNDELKLDSDLAAHLTIVNTRGICLSGSPIHETFPEIPTNDYVSSILVDYEECLANIQDQPVYSVLNLIRVYGYLKEGVIMSKKEAGVWGTTSLPMEFHPVVQQAAEAYGNNSLDRVFAEYDLKRLRNHLKKKVEELLVQVE</sequence>
<keyword evidence="8" id="KW-1185">Reference proteome</keyword>
<dbReference type="PIRSF" id="PIRSF000819">
    <property type="entry name" value="Streptomycin_3-adenylyltransf"/>
    <property type="match status" value="1"/>
</dbReference>
<dbReference type="GO" id="GO:0070566">
    <property type="term" value="F:adenylyltransferase activity"/>
    <property type="evidence" value="ECO:0007669"/>
    <property type="project" value="InterPro"/>
</dbReference>
<protein>
    <recommendedName>
        <fullName evidence="4">Spectinomycin 9-adenylyltransferase</fullName>
    </recommendedName>
</protein>
<comment type="caution">
    <text evidence="7">The sequence shown here is derived from an EMBL/GenBank/DDBJ whole genome shotgun (WGS) entry which is preliminary data.</text>
</comment>
<dbReference type="InterPro" id="IPR025184">
    <property type="entry name" value="AadA_C"/>
</dbReference>
<dbReference type="Pfam" id="PF01909">
    <property type="entry name" value="NTP_transf_2"/>
    <property type="match status" value="1"/>
</dbReference>
<keyword evidence="4" id="KW-0067">ATP-binding</keyword>